<evidence type="ECO:0000259" key="2">
    <source>
        <dbReference type="PROSITE" id="PS50222"/>
    </source>
</evidence>
<evidence type="ECO:0000313" key="3">
    <source>
        <dbReference type="EMBL" id="KAE8735291.1"/>
    </source>
</evidence>
<keyword evidence="1" id="KW-0106">Calcium</keyword>
<dbReference type="GO" id="GO:0005509">
    <property type="term" value="F:calcium ion binding"/>
    <property type="evidence" value="ECO:0007669"/>
    <property type="project" value="InterPro"/>
</dbReference>
<comment type="caution">
    <text evidence="3">The sequence shown here is derived from an EMBL/GenBank/DDBJ whole genome shotgun (WGS) entry which is preliminary data.</text>
</comment>
<evidence type="ECO:0000313" key="4">
    <source>
        <dbReference type="Proteomes" id="UP000436088"/>
    </source>
</evidence>
<gene>
    <name evidence="3" type="ORF">F3Y22_tig00000340pilonHSYRG00171</name>
</gene>
<dbReference type="Gene3D" id="1.10.238.10">
    <property type="entry name" value="EF-hand"/>
    <property type="match status" value="1"/>
</dbReference>
<dbReference type="InterPro" id="IPR011992">
    <property type="entry name" value="EF-hand-dom_pair"/>
</dbReference>
<protein>
    <recommendedName>
        <fullName evidence="2">EF-hand domain-containing protein</fullName>
    </recommendedName>
</protein>
<name>A0A6A3D7E7_HIBSY</name>
<proteinExistence type="predicted"/>
<dbReference type="Proteomes" id="UP000436088">
    <property type="component" value="Unassembled WGS sequence"/>
</dbReference>
<reference evidence="3" key="1">
    <citation type="submission" date="2019-09" db="EMBL/GenBank/DDBJ databases">
        <title>Draft genome information of white flower Hibiscus syriacus.</title>
        <authorList>
            <person name="Kim Y.-M."/>
        </authorList>
    </citation>
    <scope>NUCLEOTIDE SEQUENCE [LARGE SCALE GENOMIC DNA]</scope>
    <source>
        <strain evidence="3">YM2019G1</strain>
    </source>
</reference>
<dbReference type="AlphaFoldDB" id="A0A6A3D7E7"/>
<evidence type="ECO:0000256" key="1">
    <source>
        <dbReference type="ARBA" id="ARBA00022837"/>
    </source>
</evidence>
<dbReference type="SUPFAM" id="SSF47473">
    <property type="entry name" value="EF-hand"/>
    <property type="match status" value="1"/>
</dbReference>
<organism evidence="3 4">
    <name type="scientific">Hibiscus syriacus</name>
    <name type="common">Rose of Sharon</name>
    <dbReference type="NCBI Taxonomy" id="106335"/>
    <lineage>
        <taxon>Eukaryota</taxon>
        <taxon>Viridiplantae</taxon>
        <taxon>Streptophyta</taxon>
        <taxon>Embryophyta</taxon>
        <taxon>Tracheophyta</taxon>
        <taxon>Spermatophyta</taxon>
        <taxon>Magnoliopsida</taxon>
        <taxon>eudicotyledons</taxon>
        <taxon>Gunneridae</taxon>
        <taxon>Pentapetalae</taxon>
        <taxon>rosids</taxon>
        <taxon>malvids</taxon>
        <taxon>Malvales</taxon>
        <taxon>Malvaceae</taxon>
        <taxon>Malvoideae</taxon>
        <taxon>Hibiscus</taxon>
    </lineage>
</organism>
<dbReference type="EMBL" id="VEPZ02000032">
    <property type="protein sequence ID" value="KAE8735291.1"/>
    <property type="molecule type" value="Genomic_DNA"/>
</dbReference>
<dbReference type="PROSITE" id="PS00018">
    <property type="entry name" value="EF_HAND_1"/>
    <property type="match status" value="1"/>
</dbReference>
<dbReference type="InterPro" id="IPR002048">
    <property type="entry name" value="EF_hand_dom"/>
</dbReference>
<feature type="domain" description="EF-hand" evidence="2">
    <location>
        <begin position="48"/>
        <end position="83"/>
    </location>
</feature>
<dbReference type="InterPro" id="IPR018247">
    <property type="entry name" value="EF_Hand_1_Ca_BS"/>
</dbReference>
<sequence>MGGETENDRSFETKLEAKLVEAMKRRASTGTAMKSFNTVILKLPKIDENLRKCKAIFEQFDDDSNGAIDHQELKNVANSFKFLSQRRRSAKLETPINLINSEDA</sequence>
<keyword evidence="4" id="KW-1185">Reference proteome</keyword>
<accession>A0A6A3D7E7</accession>
<dbReference type="PROSITE" id="PS50222">
    <property type="entry name" value="EF_HAND_2"/>
    <property type="match status" value="1"/>
</dbReference>